<dbReference type="EMBL" id="JAAGRR010000032">
    <property type="protein sequence ID" value="NDY42069.1"/>
    <property type="molecule type" value="Genomic_DNA"/>
</dbReference>
<organism evidence="9 10">
    <name type="scientific">Dissulfurirhabdus thermomarina</name>
    <dbReference type="NCBI Taxonomy" id="1765737"/>
    <lineage>
        <taxon>Bacteria</taxon>
        <taxon>Deltaproteobacteria</taxon>
        <taxon>Dissulfurirhabdaceae</taxon>
        <taxon>Dissulfurirhabdus</taxon>
    </lineage>
</organism>
<dbReference type="Proteomes" id="UP000469346">
    <property type="component" value="Unassembled WGS sequence"/>
</dbReference>
<comment type="subunit">
    <text evidence="5">Heterooligomer composed of large and small subunits.</text>
</comment>
<evidence type="ECO:0000256" key="2">
    <source>
        <dbReference type="ARBA" id="ARBA00022722"/>
    </source>
</evidence>
<name>A0A6N9TLS0_DISTH</name>
<comment type="function">
    <text evidence="5">Bidirectionally degrades single-stranded DNA into large acid-insoluble oligonucleotides, which are then degraded further into small acid-soluble oligonucleotides.</text>
</comment>
<comment type="catalytic activity">
    <reaction evidence="5 6">
        <text>Exonucleolytic cleavage in either 5'- to 3'- or 3'- to 5'-direction to yield nucleoside 5'-phosphates.</text>
        <dbReference type="EC" id="3.1.11.6"/>
    </reaction>
</comment>
<dbReference type="GO" id="GO:0008855">
    <property type="term" value="F:exodeoxyribonuclease VII activity"/>
    <property type="evidence" value="ECO:0007669"/>
    <property type="project" value="UniProtKB-UniRule"/>
</dbReference>
<evidence type="ECO:0000256" key="1">
    <source>
        <dbReference type="ARBA" id="ARBA00022490"/>
    </source>
</evidence>
<sequence>MDDDLLLRALFPPSALPETPEDAAAPGERRVWRVAELHHAVQGALDAAFPPVWVEGEVSNLRAPASGHLYFTLKDEAASLRCVLFRAQGARLAFRPEDGRHILCLGRLNVYPARGDLQLVVEYAEPAGEGALRLAFEQLKRRLAAEGLFDEARKRPLPAFPDRVFLVTSPTGAAFHDFVRTARARFRPARIVLVPSRVQGAEAPGDLRRALELAGEAARPGDVVVLARGGGSIEDLWAFNSEEVARAVAACPVPVVSAVGHEIDFTIADFAADRRAATPTAAAEAVFPEAAQWRRRLTDLQKHLAGAAARRLAAAGRGLDALKGRLRDPRRRLLEHRLALDRARARLREAARVRLSAASDRLARARRRLEATDPSGRVREARVALRGLALRLPRALAVALAARRRRLEDLAAHLEAVSPLAVLGRGYSLVVRLPEETLVRDAAGVAPGDRLRIRPQRGQILAKVLETSDKDPGETP</sequence>
<dbReference type="NCBIfam" id="TIGR00237">
    <property type="entry name" value="xseA"/>
    <property type="match status" value="1"/>
</dbReference>
<protein>
    <recommendedName>
        <fullName evidence="5">Exodeoxyribonuclease 7 large subunit</fullName>
        <ecNumber evidence="5">3.1.11.6</ecNumber>
    </recommendedName>
    <alternativeName>
        <fullName evidence="5">Exodeoxyribonuclease VII large subunit</fullName>
        <shortName evidence="5">Exonuclease VII large subunit</shortName>
    </alternativeName>
</protein>
<evidence type="ECO:0000256" key="5">
    <source>
        <dbReference type="HAMAP-Rule" id="MF_00378"/>
    </source>
</evidence>
<dbReference type="EC" id="3.1.11.6" evidence="5"/>
<evidence type="ECO:0000256" key="6">
    <source>
        <dbReference type="RuleBase" id="RU004355"/>
    </source>
</evidence>
<feature type="domain" description="OB-fold nucleic acid binding" evidence="8">
    <location>
        <begin position="33"/>
        <end position="123"/>
    </location>
</feature>
<keyword evidence="10" id="KW-1185">Reference proteome</keyword>
<evidence type="ECO:0000313" key="9">
    <source>
        <dbReference type="EMBL" id="NDY42069.1"/>
    </source>
</evidence>
<dbReference type="Pfam" id="PF02601">
    <property type="entry name" value="Exonuc_VII_L"/>
    <property type="match status" value="1"/>
</dbReference>
<dbReference type="InterPro" id="IPR003753">
    <property type="entry name" value="Exonuc_VII_L"/>
</dbReference>
<dbReference type="AlphaFoldDB" id="A0A6N9TLS0"/>
<proteinExistence type="inferred from homology"/>
<evidence type="ECO:0000259" key="7">
    <source>
        <dbReference type="Pfam" id="PF02601"/>
    </source>
</evidence>
<dbReference type="GO" id="GO:0003676">
    <property type="term" value="F:nucleic acid binding"/>
    <property type="evidence" value="ECO:0007669"/>
    <property type="project" value="InterPro"/>
</dbReference>
<dbReference type="RefSeq" id="WP_163298216.1">
    <property type="nucleotide sequence ID" value="NZ_JAAGRR010000032.1"/>
</dbReference>
<comment type="similarity">
    <text evidence="5 6">Belongs to the XseA family.</text>
</comment>
<dbReference type="PANTHER" id="PTHR30008:SF0">
    <property type="entry name" value="EXODEOXYRIBONUCLEASE 7 LARGE SUBUNIT"/>
    <property type="match status" value="1"/>
</dbReference>
<keyword evidence="1 5" id="KW-0963">Cytoplasm</keyword>
<dbReference type="HAMAP" id="MF_00378">
    <property type="entry name" value="Exonuc_7_L"/>
    <property type="match status" value="1"/>
</dbReference>
<evidence type="ECO:0000313" key="10">
    <source>
        <dbReference type="Proteomes" id="UP000469346"/>
    </source>
</evidence>
<evidence type="ECO:0000256" key="4">
    <source>
        <dbReference type="ARBA" id="ARBA00022839"/>
    </source>
</evidence>
<dbReference type="GO" id="GO:0005737">
    <property type="term" value="C:cytoplasm"/>
    <property type="evidence" value="ECO:0007669"/>
    <property type="project" value="UniProtKB-SubCell"/>
</dbReference>
<dbReference type="GO" id="GO:0009318">
    <property type="term" value="C:exodeoxyribonuclease VII complex"/>
    <property type="evidence" value="ECO:0007669"/>
    <property type="project" value="UniProtKB-UniRule"/>
</dbReference>
<accession>A0A6N9TLS0</accession>
<reference evidence="9 10" key="1">
    <citation type="submission" date="2020-02" db="EMBL/GenBank/DDBJ databases">
        <title>Comparative genomics of sulfur disproportionating microorganisms.</title>
        <authorList>
            <person name="Ward L.M."/>
            <person name="Bertran E."/>
            <person name="Johnston D.T."/>
        </authorList>
    </citation>
    <scope>NUCLEOTIDE SEQUENCE [LARGE SCALE GENOMIC DNA]</scope>
    <source>
        <strain evidence="9 10">DSM 100025</strain>
    </source>
</reference>
<dbReference type="InterPro" id="IPR025824">
    <property type="entry name" value="OB-fold_nuc-bd_dom"/>
</dbReference>
<feature type="domain" description="Exonuclease VII large subunit C-terminal" evidence="7">
    <location>
        <begin position="148"/>
        <end position="462"/>
    </location>
</feature>
<comment type="subcellular location">
    <subcellularLocation>
        <location evidence="5 6">Cytoplasm</location>
    </subcellularLocation>
</comment>
<comment type="caution">
    <text evidence="9">The sequence shown here is derived from an EMBL/GenBank/DDBJ whole genome shotgun (WGS) entry which is preliminary data.</text>
</comment>
<dbReference type="GO" id="GO:0006308">
    <property type="term" value="P:DNA catabolic process"/>
    <property type="evidence" value="ECO:0007669"/>
    <property type="project" value="UniProtKB-UniRule"/>
</dbReference>
<gene>
    <name evidence="5 9" type="primary">xseA</name>
    <name evidence="9" type="ORF">G3N55_04300</name>
</gene>
<keyword evidence="2 5" id="KW-0540">Nuclease</keyword>
<keyword evidence="3 5" id="KW-0378">Hydrolase</keyword>
<dbReference type="PANTHER" id="PTHR30008">
    <property type="entry name" value="EXODEOXYRIBONUCLEASE 7 LARGE SUBUNIT"/>
    <property type="match status" value="1"/>
</dbReference>
<dbReference type="CDD" id="cd04489">
    <property type="entry name" value="ExoVII_LU_OBF"/>
    <property type="match status" value="1"/>
</dbReference>
<dbReference type="InterPro" id="IPR020579">
    <property type="entry name" value="Exonuc_VII_lsu_C"/>
</dbReference>
<keyword evidence="4 5" id="KW-0269">Exonuclease</keyword>
<evidence type="ECO:0000259" key="8">
    <source>
        <dbReference type="Pfam" id="PF13742"/>
    </source>
</evidence>
<dbReference type="Pfam" id="PF13742">
    <property type="entry name" value="tRNA_anti_2"/>
    <property type="match status" value="1"/>
</dbReference>
<evidence type="ECO:0000256" key="3">
    <source>
        <dbReference type="ARBA" id="ARBA00022801"/>
    </source>
</evidence>